<proteinExistence type="predicted"/>
<comment type="subcellular location">
    <subcellularLocation>
        <location evidence="1">Nucleus</location>
    </subcellularLocation>
</comment>
<dbReference type="AlphaFoldDB" id="A0A8H7PGE6"/>
<evidence type="ECO:0000256" key="2">
    <source>
        <dbReference type="ARBA" id="ARBA00022884"/>
    </source>
</evidence>
<keyword evidence="3" id="KW-0539">Nucleus</keyword>
<gene>
    <name evidence="6" type="ORF">INT44_008770</name>
</gene>
<protein>
    <recommendedName>
        <fullName evidence="5">G-patch domain-containing protein</fullName>
    </recommendedName>
</protein>
<dbReference type="Pfam" id="PF23217">
    <property type="entry name" value="DUF7066"/>
    <property type="match status" value="1"/>
</dbReference>
<accession>A0A8H7PGE6</accession>
<dbReference type="GO" id="GO:0003723">
    <property type="term" value="F:RNA binding"/>
    <property type="evidence" value="ECO:0007669"/>
    <property type="project" value="UniProtKB-KW"/>
</dbReference>
<dbReference type="PANTHER" id="PTHR13948">
    <property type="entry name" value="RNA-BINDING PROTEIN"/>
    <property type="match status" value="1"/>
</dbReference>
<comment type="caution">
    <text evidence="6">The sequence shown here is derived from an EMBL/GenBank/DDBJ whole genome shotgun (WGS) entry which is preliminary data.</text>
</comment>
<feature type="compositionally biased region" description="Basic and acidic residues" evidence="4">
    <location>
        <begin position="58"/>
        <end position="69"/>
    </location>
</feature>
<dbReference type="Proteomes" id="UP000612746">
    <property type="component" value="Unassembled WGS sequence"/>
</dbReference>
<reference evidence="6" key="1">
    <citation type="submission" date="2020-12" db="EMBL/GenBank/DDBJ databases">
        <title>Metabolic potential, ecology and presence of endohyphal bacteria is reflected in genomic diversity of Mucoromycotina.</title>
        <authorList>
            <person name="Muszewska A."/>
            <person name="Okrasinska A."/>
            <person name="Steczkiewicz K."/>
            <person name="Drgas O."/>
            <person name="Orlowska M."/>
            <person name="Perlinska-Lenart U."/>
            <person name="Aleksandrzak-Piekarczyk T."/>
            <person name="Szatraj K."/>
            <person name="Zielenkiewicz U."/>
            <person name="Pilsyk S."/>
            <person name="Malc E."/>
            <person name="Mieczkowski P."/>
            <person name="Kruszewska J.S."/>
            <person name="Biernat P."/>
            <person name="Pawlowska J."/>
        </authorList>
    </citation>
    <scope>NUCLEOTIDE SEQUENCE</scope>
    <source>
        <strain evidence="6">WA0000051536</strain>
    </source>
</reference>
<dbReference type="PANTHER" id="PTHR13948:SF3">
    <property type="entry name" value="FI21118P1"/>
    <property type="match status" value="1"/>
</dbReference>
<evidence type="ECO:0000256" key="3">
    <source>
        <dbReference type="ARBA" id="ARBA00023242"/>
    </source>
</evidence>
<evidence type="ECO:0000313" key="6">
    <source>
        <dbReference type="EMBL" id="KAG2173418.1"/>
    </source>
</evidence>
<dbReference type="OrthoDB" id="4822at2759"/>
<evidence type="ECO:0000313" key="7">
    <source>
        <dbReference type="Proteomes" id="UP000612746"/>
    </source>
</evidence>
<name>A0A8H7PGE6_9FUNG</name>
<evidence type="ECO:0000256" key="1">
    <source>
        <dbReference type="ARBA" id="ARBA00004123"/>
    </source>
</evidence>
<dbReference type="Pfam" id="PF01585">
    <property type="entry name" value="G-patch"/>
    <property type="match status" value="1"/>
</dbReference>
<sequence length="306" mass="34135">MQKQQKQPLKFVIHSKLEQLGGDQPTAVEETDNKSSAVAEDSPESIKASATILDNSVDNDKKRKRNERDAIPMATKKIHTHMKKWNEKQAELANVVESEDINQEDFSDLSRMACLLCQRKFKSEKELRRHESLSELHKTNLGNQGCVEKARKKLVLIATRASPEHQAEETEDNQSSYRNRAAERRMAFGQPDRPSPLDDEASSFIHRPPRQHKPAPGSRPVEAASVSSPMSESNVGARMLKSMGWKSGEGLGKEGTGIVAPVKAESYVKGAGLGTFGGRQDMEELGANTSYKDRAKYMARKRYENS</sequence>
<keyword evidence="7" id="KW-1185">Reference proteome</keyword>
<dbReference type="InterPro" id="IPR055494">
    <property type="entry name" value="DUF7066"/>
</dbReference>
<evidence type="ECO:0000256" key="4">
    <source>
        <dbReference type="SAM" id="MobiDB-lite"/>
    </source>
</evidence>
<feature type="domain" description="G-patch" evidence="5">
    <location>
        <begin position="232"/>
        <end position="278"/>
    </location>
</feature>
<organism evidence="6 7">
    <name type="scientific">Umbelopsis vinacea</name>
    <dbReference type="NCBI Taxonomy" id="44442"/>
    <lineage>
        <taxon>Eukaryota</taxon>
        <taxon>Fungi</taxon>
        <taxon>Fungi incertae sedis</taxon>
        <taxon>Mucoromycota</taxon>
        <taxon>Mucoromycotina</taxon>
        <taxon>Umbelopsidomycetes</taxon>
        <taxon>Umbelopsidales</taxon>
        <taxon>Umbelopsidaceae</taxon>
        <taxon>Umbelopsis</taxon>
    </lineage>
</organism>
<dbReference type="PROSITE" id="PS50174">
    <property type="entry name" value="G_PATCH"/>
    <property type="match status" value="1"/>
</dbReference>
<feature type="compositionally biased region" description="Polar residues" evidence="4">
    <location>
        <begin position="225"/>
        <end position="234"/>
    </location>
</feature>
<keyword evidence="2" id="KW-0694">RNA-binding</keyword>
<feature type="region of interest" description="Disordered" evidence="4">
    <location>
        <begin position="16"/>
        <end position="69"/>
    </location>
</feature>
<dbReference type="InterPro" id="IPR000467">
    <property type="entry name" value="G_patch_dom"/>
</dbReference>
<dbReference type="SMART" id="SM00443">
    <property type="entry name" value="G_patch"/>
    <property type="match status" value="1"/>
</dbReference>
<dbReference type="GO" id="GO:0005634">
    <property type="term" value="C:nucleus"/>
    <property type="evidence" value="ECO:0007669"/>
    <property type="project" value="UniProtKB-SubCell"/>
</dbReference>
<evidence type="ECO:0000259" key="5">
    <source>
        <dbReference type="PROSITE" id="PS50174"/>
    </source>
</evidence>
<feature type="region of interest" description="Disordered" evidence="4">
    <location>
        <begin position="188"/>
        <end position="237"/>
    </location>
</feature>
<dbReference type="EMBL" id="JAEPRA010000019">
    <property type="protein sequence ID" value="KAG2173418.1"/>
    <property type="molecule type" value="Genomic_DNA"/>
</dbReference>
<dbReference type="GO" id="GO:0000398">
    <property type="term" value="P:mRNA splicing, via spliceosome"/>
    <property type="evidence" value="ECO:0007669"/>
    <property type="project" value="TreeGrafter"/>
</dbReference>